<accession>A0AAD0W6K2</accession>
<proteinExistence type="predicted"/>
<name>A0AAD0W6K2_9NEIS</name>
<dbReference type="KEGG" id="crz:D1345_02735"/>
<keyword evidence="2" id="KW-1185">Reference proteome</keyword>
<dbReference type="RefSeq" id="WP_118266511.1">
    <property type="nucleotide sequence ID" value="NZ_CP031968.1"/>
</dbReference>
<gene>
    <name evidence="1" type="ORF">D1345_02735</name>
</gene>
<reference evidence="1 2" key="1">
    <citation type="submission" date="2018-08" db="EMBL/GenBank/DDBJ databases">
        <title>Complete genome sequence of JP2-74.</title>
        <authorList>
            <person name="Wu L."/>
        </authorList>
    </citation>
    <scope>NUCLEOTIDE SEQUENCE [LARGE SCALE GENOMIC DNA]</scope>
    <source>
        <strain evidence="1 2">JP2-74</strain>
    </source>
</reference>
<organism evidence="1 2">
    <name type="scientific">Chromobacterium rhizoryzae</name>
    <dbReference type="NCBI Taxonomy" id="1778675"/>
    <lineage>
        <taxon>Bacteria</taxon>
        <taxon>Pseudomonadati</taxon>
        <taxon>Pseudomonadota</taxon>
        <taxon>Betaproteobacteria</taxon>
        <taxon>Neisseriales</taxon>
        <taxon>Chromobacteriaceae</taxon>
        <taxon>Chromobacterium</taxon>
    </lineage>
</organism>
<dbReference type="Proteomes" id="UP000259465">
    <property type="component" value="Chromosome"/>
</dbReference>
<sequence length="78" mass="8927">MHSLFEPDSFVPLAQAHTESMRKVPHWRQYHLYNSYLEPLRKPTPDPTGPTAAYYHLGTPQALTDKQGALALEMDYQA</sequence>
<dbReference type="AlphaFoldDB" id="A0AAD0W6K2"/>
<evidence type="ECO:0000313" key="1">
    <source>
        <dbReference type="EMBL" id="AXT45174.1"/>
    </source>
</evidence>
<evidence type="ECO:0000313" key="2">
    <source>
        <dbReference type="Proteomes" id="UP000259465"/>
    </source>
</evidence>
<dbReference type="EMBL" id="CP031968">
    <property type="protein sequence ID" value="AXT45174.1"/>
    <property type="molecule type" value="Genomic_DNA"/>
</dbReference>
<protein>
    <submittedName>
        <fullName evidence="1">Uncharacterized protein</fullName>
    </submittedName>
</protein>